<dbReference type="GO" id="GO:0046961">
    <property type="term" value="F:proton-transporting ATPase activity, rotational mechanism"/>
    <property type="evidence" value="ECO:0007669"/>
    <property type="project" value="InterPro"/>
</dbReference>
<evidence type="ECO:0000256" key="5">
    <source>
        <dbReference type="RuleBase" id="RU369093"/>
    </source>
</evidence>
<keyword evidence="4 5" id="KW-0833">Ubl conjugation pathway</keyword>
<dbReference type="Proteomes" id="UP001281410">
    <property type="component" value="Unassembled WGS sequence"/>
</dbReference>
<evidence type="ECO:0000256" key="3">
    <source>
        <dbReference type="ARBA" id="ARBA00022679"/>
    </source>
</evidence>
<dbReference type="GO" id="GO:0016567">
    <property type="term" value="P:protein ubiquitination"/>
    <property type="evidence" value="ECO:0007669"/>
    <property type="project" value="UniProtKB-UniRule"/>
</dbReference>
<dbReference type="InterPro" id="IPR016024">
    <property type="entry name" value="ARM-type_fold"/>
</dbReference>
<evidence type="ECO:0000256" key="1">
    <source>
        <dbReference type="ARBA" id="ARBA00000900"/>
    </source>
</evidence>
<dbReference type="InterPro" id="IPR045210">
    <property type="entry name" value="RING-Ubox_PUB"/>
</dbReference>
<dbReference type="SMART" id="SM00504">
    <property type="entry name" value="Ubox"/>
    <property type="match status" value="1"/>
</dbReference>
<accession>A0AAE0E6Y3</accession>
<dbReference type="SUPFAM" id="SSF48371">
    <property type="entry name" value="ARM repeat"/>
    <property type="match status" value="1"/>
</dbReference>
<dbReference type="InterPro" id="IPR045185">
    <property type="entry name" value="PUB22/23/24-like"/>
</dbReference>
<keyword evidence="8" id="KW-1185">Reference proteome</keyword>
<dbReference type="GO" id="GO:0000221">
    <property type="term" value="C:vacuolar proton-transporting V-type ATPase, V1 domain"/>
    <property type="evidence" value="ECO:0007669"/>
    <property type="project" value="InterPro"/>
</dbReference>
<comment type="function">
    <text evidence="5">Functions as an E3 ubiquitin ligase.</text>
</comment>
<organism evidence="7 8">
    <name type="scientific">Dipteronia sinensis</name>
    <dbReference type="NCBI Taxonomy" id="43782"/>
    <lineage>
        <taxon>Eukaryota</taxon>
        <taxon>Viridiplantae</taxon>
        <taxon>Streptophyta</taxon>
        <taxon>Embryophyta</taxon>
        <taxon>Tracheophyta</taxon>
        <taxon>Spermatophyta</taxon>
        <taxon>Magnoliopsida</taxon>
        <taxon>eudicotyledons</taxon>
        <taxon>Gunneridae</taxon>
        <taxon>Pentapetalae</taxon>
        <taxon>rosids</taxon>
        <taxon>malvids</taxon>
        <taxon>Sapindales</taxon>
        <taxon>Sapindaceae</taxon>
        <taxon>Hippocastanoideae</taxon>
        <taxon>Acereae</taxon>
        <taxon>Dipteronia</taxon>
    </lineage>
</organism>
<evidence type="ECO:0000259" key="6">
    <source>
        <dbReference type="PROSITE" id="PS51698"/>
    </source>
</evidence>
<dbReference type="CDD" id="cd16664">
    <property type="entry name" value="RING-Ubox_PUB"/>
    <property type="match status" value="1"/>
</dbReference>
<dbReference type="AlphaFoldDB" id="A0AAE0E6Y3"/>
<reference evidence="7" key="1">
    <citation type="journal article" date="2023" name="Plant J.">
        <title>Genome sequences and population genomics provide insights into the demographic history, inbreeding, and mutation load of two 'living fossil' tree species of Dipteronia.</title>
        <authorList>
            <person name="Feng Y."/>
            <person name="Comes H.P."/>
            <person name="Chen J."/>
            <person name="Zhu S."/>
            <person name="Lu R."/>
            <person name="Zhang X."/>
            <person name="Li P."/>
            <person name="Qiu J."/>
            <person name="Olsen K.M."/>
            <person name="Qiu Y."/>
        </authorList>
    </citation>
    <scope>NUCLEOTIDE SEQUENCE</scope>
    <source>
        <strain evidence="7">NBL</strain>
    </source>
</reference>
<dbReference type="PANTHER" id="PTHR22849">
    <property type="entry name" value="WDSAM1 PROTEIN"/>
    <property type="match status" value="1"/>
</dbReference>
<gene>
    <name evidence="7" type="ORF">Dsin_016424</name>
</gene>
<evidence type="ECO:0000313" key="8">
    <source>
        <dbReference type="Proteomes" id="UP001281410"/>
    </source>
</evidence>
<dbReference type="SUPFAM" id="SSF57850">
    <property type="entry name" value="RING/U-box"/>
    <property type="match status" value="1"/>
</dbReference>
<proteinExistence type="predicted"/>
<dbReference type="GO" id="GO:0061630">
    <property type="term" value="F:ubiquitin protein ligase activity"/>
    <property type="evidence" value="ECO:0007669"/>
    <property type="project" value="UniProtKB-UniRule"/>
</dbReference>
<dbReference type="FunFam" id="3.30.40.10:FF:000442">
    <property type="entry name" value="RING-type E3 ubiquitin transferase"/>
    <property type="match status" value="1"/>
</dbReference>
<dbReference type="PROSITE" id="PS51698">
    <property type="entry name" value="U_BOX"/>
    <property type="match status" value="1"/>
</dbReference>
<dbReference type="Pfam" id="PF04564">
    <property type="entry name" value="U-box"/>
    <property type="match status" value="1"/>
</dbReference>
<protein>
    <recommendedName>
        <fullName evidence="5 6">U-box domain-containing protein</fullName>
        <ecNumber evidence="5">2.3.2.27</ecNumber>
    </recommendedName>
    <alternativeName>
        <fullName evidence="5">RING-type E3 ubiquitin transferase PUB</fullName>
    </alternativeName>
</protein>
<evidence type="ECO:0000256" key="2">
    <source>
        <dbReference type="ARBA" id="ARBA00004906"/>
    </source>
</evidence>
<dbReference type="PANTHER" id="PTHR22849:SF103">
    <property type="entry name" value="U-BOX DOMAIN-CONTAINING PROTEIN"/>
    <property type="match status" value="1"/>
</dbReference>
<dbReference type="Pfam" id="PF25598">
    <property type="entry name" value="ARM_PUB"/>
    <property type="match status" value="1"/>
</dbReference>
<dbReference type="InterPro" id="IPR011989">
    <property type="entry name" value="ARM-like"/>
</dbReference>
<evidence type="ECO:0000256" key="4">
    <source>
        <dbReference type="ARBA" id="ARBA00022786"/>
    </source>
</evidence>
<dbReference type="InterPro" id="IPR013083">
    <property type="entry name" value="Znf_RING/FYVE/PHD"/>
</dbReference>
<comment type="caution">
    <text evidence="7">The sequence shown here is derived from an EMBL/GenBank/DDBJ whole genome shotgun (WGS) entry which is preliminary data.</text>
</comment>
<dbReference type="EC" id="2.3.2.27" evidence="5"/>
<dbReference type="Gene3D" id="3.30.40.10">
    <property type="entry name" value="Zinc/RING finger domain, C3HC4 (zinc finger)"/>
    <property type="match status" value="1"/>
</dbReference>
<comment type="catalytic activity">
    <reaction evidence="1 5">
        <text>S-ubiquitinyl-[E2 ubiquitin-conjugating enzyme]-L-cysteine + [acceptor protein]-L-lysine = [E2 ubiquitin-conjugating enzyme]-L-cysteine + N(6)-ubiquitinyl-[acceptor protein]-L-lysine.</text>
        <dbReference type="EC" id="2.3.2.27"/>
    </reaction>
</comment>
<dbReference type="Gene3D" id="1.25.10.10">
    <property type="entry name" value="Leucine-rich Repeat Variant"/>
    <property type="match status" value="1"/>
</dbReference>
<keyword evidence="3 5" id="KW-0808">Transferase</keyword>
<name>A0AAE0E6Y3_9ROSI</name>
<feature type="domain" description="U-box" evidence="6">
    <location>
        <begin position="14"/>
        <end position="89"/>
    </location>
</feature>
<evidence type="ECO:0000313" key="7">
    <source>
        <dbReference type="EMBL" id="KAK3211718.1"/>
    </source>
</evidence>
<comment type="pathway">
    <text evidence="2 5">Protein modification; protein ubiquitination.</text>
</comment>
<dbReference type="InterPro" id="IPR003613">
    <property type="entry name" value="Ubox_domain"/>
</dbReference>
<dbReference type="EMBL" id="JANJYJ010000005">
    <property type="protein sequence ID" value="KAK3211718.1"/>
    <property type="molecule type" value="Genomic_DNA"/>
</dbReference>
<sequence length="423" mass="47028">MFSSMEELEEAPMTIPDLFTCPISLDLFTDPVTLSTGQTYDRSSIEKWLSAGNLTCPVTMQKLHDPTTMVPNHTLRHLINQWLQLGHHFHSHYFTTTTDSLHTLKLNLQSPQVTTQTKLQTLEKILILSKESPSSSSSCLVQLTGFLPLLLEQLFDKAVESKLFDDYIQFVEKALSCVMNLLPLGQMECLNMLLNDHDSKMESLVALFEHGITVTSTIINKSLCNLVEAISSSIETKELCSSLGRNQRLLHNIVSLVQHNSYEAADPGIKALSALCSSEPNRENLVREGAIKGLITYISNAESRENSLAPIAIARIEQLLGLESAKVALINQPNGVKVVVKMIFKVSDHEGSESAVNSLMSICCDSLQAREEAICGGVLTQLLLLLQSQCNNRTKIKARMLLKLLRSKWLEEQTMCNLQSNCK</sequence>
<dbReference type="InterPro" id="IPR058678">
    <property type="entry name" value="ARM_PUB"/>
</dbReference>